<keyword evidence="5" id="KW-1185">Reference proteome</keyword>
<feature type="domain" description="UFSP1/2/DUB catalytic" evidence="3">
    <location>
        <begin position="157"/>
        <end position="377"/>
    </location>
</feature>
<evidence type="ECO:0000259" key="3">
    <source>
        <dbReference type="Pfam" id="PF07910"/>
    </source>
</evidence>
<feature type="compositionally biased region" description="Basic and acidic residues" evidence="2">
    <location>
        <begin position="14"/>
        <end position="31"/>
    </location>
</feature>
<evidence type="ECO:0000256" key="1">
    <source>
        <dbReference type="ARBA" id="ARBA00022801"/>
    </source>
</evidence>
<evidence type="ECO:0000313" key="4">
    <source>
        <dbReference type="EMBL" id="KAH7318786.1"/>
    </source>
</evidence>
<keyword evidence="1" id="KW-0378">Hydrolase</keyword>
<name>A0A8K0STA3_9HYPO</name>
<dbReference type="Proteomes" id="UP000813444">
    <property type="component" value="Unassembled WGS sequence"/>
</dbReference>
<proteinExistence type="predicted"/>
<dbReference type="InterPro" id="IPR012462">
    <property type="entry name" value="UFSP1/2_DUB_cat"/>
</dbReference>
<comment type="caution">
    <text evidence="4">The sequence shown here is derived from an EMBL/GenBank/DDBJ whole genome shotgun (WGS) entry which is preliminary data.</text>
</comment>
<reference evidence="4" key="1">
    <citation type="journal article" date="2021" name="Nat. Commun.">
        <title>Genetic determinants of endophytism in the Arabidopsis root mycobiome.</title>
        <authorList>
            <person name="Mesny F."/>
            <person name="Miyauchi S."/>
            <person name="Thiergart T."/>
            <person name="Pickel B."/>
            <person name="Atanasova L."/>
            <person name="Karlsson M."/>
            <person name="Huettel B."/>
            <person name="Barry K.W."/>
            <person name="Haridas S."/>
            <person name="Chen C."/>
            <person name="Bauer D."/>
            <person name="Andreopoulos W."/>
            <person name="Pangilinan J."/>
            <person name="LaButti K."/>
            <person name="Riley R."/>
            <person name="Lipzen A."/>
            <person name="Clum A."/>
            <person name="Drula E."/>
            <person name="Henrissat B."/>
            <person name="Kohler A."/>
            <person name="Grigoriev I.V."/>
            <person name="Martin F.M."/>
            <person name="Hacquard S."/>
        </authorList>
    </citation>
    <scope>NUCLEOTIDE SEQUENCE</scope>
    <source>
        <strain evidence="4">MPI-CAGE-CH-0235</strain>
    </source>
</reference>
<feature type="region of interest" description="Disordered" evidence="2">
    <location>
        <begin position="1"/>
        <end position="115"/>
    </location>
</feature>
<organism evidence="4 5">
    <name type="scientific">Stachybotrys elegans</name>
    <dbReference type="NCBI Taxonomy" id="80388"/>
    <lineage>
        <taxon>Eukaryota</taxon>
        <taxon>Fungi</taxon>
        <taxon>Dikarya</taxon>
        <taxon>Ascomycota</taxon>
        <taxon>Pezizomycotina</taxon>
        <taxon>Sordariomycetes</taxon>
        <taxon>Hypocreomycetidae</taxon>
        <taxon>Hypocreales</taxon>
        <taxon>Stachybotryaceae</taxon>
        <taxon>Stachybotrys</taxon>
    </lineage>
</organism>
<dbReference type="GO" id="GO:0016787">
    <property type="term" value="F:hydrolase activity"/>
    <property type="evidence" value="ECO:0007669"/>
    <property type="project" value="UniProtKB-KW"/>
</dbReference>
<dbReference type="AlphaFoldDB" id="A0A8K0STA3"/>
<protein>
    <submittedName>
        <fullName evidence="4">Peptidase family C78-domain-containing protein</fullName>
    </submittedName>
</protein>
<feature type="compositionally biased region" description="Basic residues" evidence="2">
    <location>
        <begin position="32"/>
        <end position="42"/>
    </location>
</feature>
<evidence type="ECO:0000256" key="2">
    <source>
        <dbReference type="SAM" id="MobiDB-lite"/>
    </source>
</evidence>
<dbReference type="Pfam" id="PF07910">
    <property type="entry name" value="Peptidase_C78"/>
    <property type="match status" value="1"/>
</dbReference>
<sequence length="400" mass="45161">MMEEATDGGTSARASEDHVRRRKVNAKDSMHRRSSRRSRSNTRRQPETRSSQTSKSTLPWPWRKLFSSKTSDHSPPHRHHPGDRRKGDVNSASQVEESRTSRPKPPKLGKSELGRFANEKQMPRWLVSMLQKNGEVCESDILPVLKRLLSQSSITEHAYLCHPRVQHISKLKGEGGFCGYRNIQMLISNIVATRGCGSGRFGDRFPSVFEIQDLIEKAWDMGINAHGRLETGGIRGTRKFIGTPEAQALFRSLEIPCSVQALRSQDHIEANTMLLQAIEGYFRDGCDASDTSTVRLTALPPIYFQRRGHSMTIVGYEQLKNGNGQLLVFDPAYRDASSVRRLVHTEARCKAHEADYLLKAYRRGRRYLGRFNEFELLYLEPSPQSHASENATAAVQEASG</sequence>
<dbReference type="Gene3D" id="3.90.70.130">
    <property type="match status" value="1"/>
</dbReference>
<accession>A0A8K0STA3</accession>
<dbReference type="EMBL" id="JAGPNK010000007">
    <property type="protein sequence ID" value="KAH7318786.1"/>
    <property type="molecule type" value="Genomic_DNA"/>
</dbReference>
<evidence type="ECO:0000313" key="5">
    <source>
        <dbReference type="Proteomes" id="UP000813444"/>
    </source>
</evidence>
<dbReference type="OrthoDB" id="288987at2759"/>
<feature type="compositionally biased region" description="Polar residues" evidence="2">
    <location>
        <begin position="48"/>
        <end position="57"/>
    </location>
</feature>
<gene>
    <name evidence="4" type="ORF">B0I35DRAFT_252553</name>
</gene>